<protein>
    <submittedName>
        <fullName evidence="2">Uncharacterized protein</fullName>
    </submittedName>
</protein>
<sequence>MTGFASWRAISSSSQVKGIFAPTPEQTQEEPTSTPTDTPPTAPTTESSQKTPTSTASPLSTATPVPSHTNTSTSLSAWQYPGSFTVSQTNNSLSLTSSDNPDTITDWYKSKIQLNGYSTRSFVTTKTNGQVKNVLVGAKDGHEIRIEMEKSSDSQTTTITVTQS</sequence>
<evidence type="ECO:0000313" key="2">
    <source>
        <dbReference type="EMBL" id="KKR72783.1"/>
    </source>
</evidence>
<accession>A0A0G0T710</accession>
<evidence type="ECO:0000313" key="3">
    <source>
        <dbReference type="Proteomes" id="UP000034664"/>
    </source>
</evidence>
<feature type="compositionally biased region" description="Low complexity" evidence="1">
    <location>
        <begin position="43"/>
        <end position="67"/>
    </location>
</feature>
<feature type="compositionally biased region" description="Low complexity" evidence="1">
    <location>
        <begin position="22"/>
        <end position="36"/>
    </location>
</feature>
<dbReference type="AlphaFoldDB" id="A0A0G0T710"/>
<organism evidence="2 3">
    <name type="scientific">Candidatus Roizmanbacteria bacterium GW2011_GWB1_40_7</name>
    <dbReference type="NCBI Taxonomy" id="1618482"/>
    <lineage>
        <taxon>Bacteria</taxon>
        <taxon>Candidatus Roizmaniibacteriota</taxon>
    </lineage>
</organism>
<reference evidence="2 3" key="1">
    <citation type="journal article" date="2015" name="Nature">
        <title>rRNA introns, odd ribosomes, and small enigmatic genomes across a large radiation of phyla.</title>
        <authorList>
            <person name="Brown C.T."/>
            <person name="Hug L.A."/>
            <person name="Thomas B.C."/>
            <person name="Sharon I."/>
            <person name="Castelle C.J."/>
            <person name="Singh A."/>
            <person name="Wilkins M.J."/>
            <person name="Williams K.H."/>
            <person name="Banfield J.F."/>
        </authorList>
    </citation>
    <scope>NUCLEOTIDE SEQUENCE [LARGE SCALE GENOMIC DNA]</scope>
</reference>
<proteinExistence type="predicted"/>
<dbReference type="Proteomes" id="UP000034664">
    <property type="component" value="Unassembled WGS sequence"/>
</dbReference>
<gene>
    <name evidence="2" type="ORF">UU14_C0002G0036</name>
</gene>
<comment type="caution">
    <text evidence="2">The sequence shown here is derived from an EMBL/GenBank/DDBJ whole genome shotgun (WGS) entry which is preliminary data.</text>
</comment>
<dbReference type="EMBL" id="LBZM01000002">
    <property type="protein sequence ID" value="KKR72783.1"/>
    <property type="molecule type" value="Genomic_DNA"/>
</dbReference>
<feature type="compositionally biased region" description="Polar residues" evidence="1">
    <location>
        <begin position="68"/>
        <end position="77"/>
    </location>
</feature>
<feature type="region of interest" description="Disordered" evidence="1">
    <location>
        <begin position="1"/>
        <end position="77"/>
    </location>
</feature>
<evidence type="ECO:0000256" key="1">
    <source>
        <dbReference type="SAM" id="MobiDB-lite"/>
    </source>
</evidence>
<name>A0A0G0T710_9BACT</name>